<organism evidence="2 3">
    <name type="scientific">Pedosphaera parvula (strain Ellin514)</name>
    <dbReference type="NCBI Taxonomy" id="320771"/>
    <lineage>
        <taxon>Bacteria</taxon>
        <taxon>Pseudomonadati</taxon>
        <taxon>Verrucomicrobiota</taxon>
        <taxon>Pedosphaerae</taxon>
        <taxon>Pedosphaerales</taxon>
        <taxon>Pedosphaeraceae</taxon>
        <taxon>Pedosphaera</taxon>
    </lineage>
</organism>
<dbReference type="AlphaFoldDB" id="B9XCP7"/>
<dbReference type="Proteomes" id="UP000003688">
    <property type="component" value="Unassembled WGS sequence"/>
</dbReference>
<proteinExistence type="predicted"/>
<dbReference type="SUPFAM" id="SSF48371">
    <property type="entry name" value="ARM repeat"/>
    <property type="match status" value="1"/>
</dbReference>
<name>B9XCP7_PEDPL</name>
<sequence precursor="true">MAKQVFLKRWILIGVLTILAAIAVGYWRKQTYKGKLISTWFKECYSLDEVVSDRARQAVYDMGVRSVPVIMELLQARDSRFKQQTIDWTQEHLPVRLWFRRDEEKQSNGRDAIGFLNPEARRVLAPELNQILYDTNHCKIAARALAVVGVEGIPHLNVALTNADESIRLQAVDALANYLSCTGRVTEIVVPNLCANALNTNQDFIVQYFAAYALRNINKRADITVPTLLQAVRNFRNYDPATSMYMAEIMEGVAQFGTNARVAIPDFVKALEDTDFSIRGEATNCLKRIDPEMAAKMGIQ</sequence>
<feature type="transmembrane region" description="Helical" evidence="1">
    <location>
        <begin position="6"/>
        <end position="27"/>
    </location>
</feature>
<evidence type="ECO:0000313" key="2">
    <source>
        <dbReference type="EMBL" id="EEF62243.1"/>
    </source>
</evidence>
<dbReference type="Gene3D" id="1.25.10.10">
    <property type="entry name" value="Leucine-rich Repeat Variant"/>
    <property type="match status" value="1"/>
</dbReference>
<dbReference type="EMBL" id="ABOX02000005">
    <property type="protein sequence ID" value="EEF62243.1"/>
    <property type="molecule type" value="Genomic_DNA"/>
</dbReference>
<evidence type="ECO:0000256" key="1">
    <source>
        <dbReference type="SAM" id="Phobius"/>
    </source>
</evidence>
<accession>B9XCP7</accession>
<evidence type="ECO:0000313" key="3">
    <source>
        <dbReference type="Proteomes" id="UP000003688"/>
    </source>
</evidence>
<gene>
    <name evidence="2" type="ORF">Cflav_PD4878</name>
</gene>
<dbReference type="InterPro" id="IPR016024">
    <property type="entry name" value="ARM-type_fold"/>
</dbReference>
<comment type="caution">
    <text evidence="2">The sequence shown here is derived from an EMBL/GenBank/DDBJ whole genome shotgun (WGS) entry which is preliminary data.</text>
</comment>
<dbReference type="InterPro" id="IPR011989">
    <property type="entry name" value="ARM-like"/>
</dbReference>
<evidence type="ECO:0008006" key="4">
    <source>
        <dbReference type="Google" id="ProtNLM"/>
    </source>
</evidence>
<protein>
    <recommendedName>
        <fullName evidence="4">PBS lyase HEAT domain protein repeat-containing protein</fullName>
    </recommendedName>
</protein>
<keyword evidence="1" id="KW-0812">Transmembrane</keyword>
<reference evidence="2 3" key="1">
    <citation type="journal article" date="2011" name="J. Bacteriol.">
        <title>Genome sequence of 'Pedosphaera parvula' Ellin514, an aerobic Verrucomicrobial isolate from pasture soil.</title>
        <authorList>
            <person name="Kant R."/>
            <person name="van Passel M.W."/>
            <person name="Sangwan P."/>
            <person name="Palva A."/>
            <person name="Lucas S."/>
            <person name="Copeland A."/>
            <person name="Lapidus A."/>
            <person name="Glavina Del Rio T."/>
            <person name="Dalin E."/>
            <person name="Tice H."/>
            <person name="Bruce D."/>
            <person name="Goodwin L."/>
            <person name="Pitluck S."/>
            <person name="Chertkov O."/>
            <person name="Larimer F.W."/>
            <person name="Land M.L."/>
            <person name="Hauser L."/>
            <person name="Brettin T.S."/>
            <person name="Detter J.C."/>
            <person name="Han S."/>
            <person name="de Vos W.M."/>
            <person name="Janssen P.H."/>
            <person name="Smidt H."/>
        </authorList>
    </citation>
    <scope>NUCLEOTIDE SEQUENCE [LARGE SCALE GENOMIC DNA]</scope>
    <source>
        <strain evidence="2 3">Ellin514</strain>
    </source>
</reference>
<dbReference type="STRING" id="320771.Cflav_PD4878"/>
<keyword evidence="1" id="KW-1133">Transmembrane helix</keyword>
<keyword evidence="1" id="KW-0472">Membrane</keyword>
<keyword evidence="3" id="KW-1185">Reference proteome</keyword>
<dbReference type="RefSeq" id="WP_007413595.1">
    <property type="nucleotide sequence ID" value="NZ_ABOX02000005.1"/>
</dbReference>